<name>X0U804_9ZZZZ</name>
<proteinExistence type="predicted"/>
<organism evidence="2">
    <name type="scientific">marine sediment metagenome</name>
    <dbReference type="NCBI Taxonomy" id="412755"/>
    <lineage>
        <taxon>unclassified sequences</taxon>
        <taxon>metagenomes</taxon>
        <taxon>ecological metagenomes</taxon>
    </lineage>
</organism>
<evidence type="ECO:0000313" key="2">
    <source>
        <dbReference type="EMBL" id="GAG01934.1"/>
    </source>
</evidence>
<dbReference type="InterPro" id="IPR002510">
    <property type="entry name" value="Metalloprtase-TldD/E_N"/>
</dbReference>
<comment type="caution">
    <text evidence="2">The sequence shown here is derived from an EMBL/GenBank/DDBJ whole genome shotgun (WGS) entry which is preliminary data.</text>
</comment>
<dbReference type="GO" id="GO:0006508">
    <property type="term" value="P:proteolysis"/>
    <property type="evidence" value="ECO:0007669"/>
    <property type="project" value="InterPro"/>
</dbReference>
<evidence type="ECO:0000259" key="1">
    <source>
        <dbReference type="Pfam" id="PF01523"/>
    </source>
</evidence>
<protein>
    <recommendedName>
        <fullName evidence="1">Metalloprotease TldD/E N-terminal domain-containing protein</fullName>
    </recommendedName>
</protein>
<feature type="non-terminal residue" evidence="2">
    <location>
        <position position="61"/>
    </location>
</feature>
<sequence length="61" mass="6840">MESGSDVFGLAKYGLKLIEQNAHELKCAEIFFEKNKYISIEIEENSVKNSETGEDNGVSVR</sequence>
<dbReference type="AlphaFoldDB" id="X0U804"/>
<feature type="domain" description="Metalloprotease TldD/E N-terminal" evidence="1">
    <location>
        <begin position="28"/>
        <end position="61"/>
    </location>
</feature>
<dbReference type="Gene3D" id="3.30.2290.10">
    <property type="entry name" value="PmbA/TldD superfamily"/>
    <property type="match status" value="1"/>
</dbReference>
<reference evidence="2" key="1">
    <citation type="journal article" date="2014" name="Front. Microbiol.">
        <title>High frequency of phylogenetically diverse reductive dehalogenase-homologous genes in deep subseafloor sedimentary metagenomes.</title>
        <authorList>
            <person name="Kawai M."/>
            <person name="Futagami T."/>
            <person name="Toyoda A."/>
            <person name="Takaki Y."/>
            <person name="Nishi S."/>
            <person name="Hori S."/>
            <person name="Arai W."/>
            <person name="Tsubouchi T."/>
            <person name="Morono Y."/>
            <person name="Uchiyama I."/>
            <person name="Ito T."/>
            <person name="Fujiyama A."/>
            <person name="Inagaki F."/>
            <person name="Takami H."/>
        </authorList>
    </citation>
    <scope>NUCLEOTIDE SEQUENCE</scope>
    <source>
        <strain evidence="2">Expedition CK06-06</strain>
    </source>
</reference>
<dbReference type="EMBL" id="BARS01025241">
    <property type="protein sequence ID" value="GAG01934.1"/>
    <property type="molecule type" value="Genomic_DNA"/>
</dbReference>
<dbReference type="InterPro" id="IPR035068">
    <property type="entry name" value="TldD/PmbA_N"/>
</dbReference>
<accession>X0U804</accession>
<gene>
    <name evidence="2" type="ORF">S01H1_39921</name>
</gene>
<dbReference type="Pfam" id="PF01523">
    <property type="entry name" value="PmbA_TldD_1st"/>
    <property type="match status" value="1"/>
</dbReference>